<dbReference type="AlphaFoldDB" id="W6QF95"/>
<reference evidence="2" key="1">
    <citation type="journal article" date="2014" name="Nat. Commun.">
        <title>Multiple recent horizontal transfers of a large genomic region in cheese making fungi.</title>
        <authorList>
            <person name="Cheeseman K."/>
            <person name="Ropars J."/>
            <person name="Renault P."/>
            <person name="Dupont J."/>
            <person name="Gouzy J."/>
            <person name="Branca A."/>
            <person name="Abraham A.L."/>
            <person name="Ceppi M."/>
            <person name="Conseiller E."/>
            <person name="Debuchy R."/>
            <person name="Malagnac F."/>
            <person name="Goarin A."/>
            <person name="Silar P."/>
            <person name="Lacoste S."/>
            <person name="Sallet E."/>
            <person name="Bensimon A."/>
            <person name="Giraud T."/>
            <person name="Brygoo Y."/>
        </authorList>
    </citation>
    <scope>NUCLEOTIDE SEQUENCE [LARGE SCALE GENOMIC DNA]</scope>
    <source>
        <strain evidence="2">FM164</strain>
    </source>
</reference>
<dbReference type="EMBL" id="HG792018">
    <property type="protein sequence ID" value="CDM35170.1"/>
    <property type="molecule type" value="Genomic_DNA"/>
</dbReference>
<accession>W6QF95</accession>
<keyword evidence="3" id="KW-1185">Reference proteome</keyword>
<sequence>MDLNPQQTESQLIANWVSLMTTSERLPDRTMAVQNSLVGHPTKWSPKPFPRAWQLPSTPSTTR</sequence>
<feature type="region of interest" description="Disordered" evidence="1">
    <location>
        <begin position="38"/>
        <end position="63"/>
    </location>
</feature>
<organism evidence="2 3">
    <name type="scientific">Penicillium roqueforti (strain FM164)</name>
    <dbReference type="NCBI Taxonomy" id="1365484"/>
    <lineage>
        <taxon>Eukaryota</taxon>
        <taxon>Fungi</taxon>
        <taxon>Dikarya</taxon>
        <taxon>Ascomycota</taxon>
        <taxon>Pezizomycotina</taxon>
        <taxon>Eurotiomycetes</taxon>
        <taxon>Eurotiomycetidae</taxon>
        <taxon>Eurotiales</taxon>
        <taxon>Aspergillaceae</taxon>
        <taxon>Penicillium</taxon>
    </lineage>
</organism>
<protein>
    <submittedName>
        <fullName evidence="2">Genomic scaffold, ProqFM164S04</fullName>
    </submittedName>
</protein>
<proteinExistence type="predicted"/>
<name>W6QF95_PENRF</name>
<evidence type="ECO:0000256" key="1">
    <source>
        <dbReference type="SAM" id="MobiDB-lite"/>
    </source>
</evidence>
<dbReference type="Proteomes" id="UP000030686">
    <property type="component" value="Unassembled WGS sequence"/>
</dbReference>
<evidence type="ECO:0000313" key="3">
    <source>
        <dbReference type="Proteomes" id="UP000030686"/>
    </source>
</evidence>
<evidence type="ECO:0000313" key="2">
    <source>
        <dbReference type="EMBL" id="CDM35170.1"/>
    </source>
</evidence>
<gene>
    <name evidence="2" type="ORF">PROQFM164_S04g000051</name>
</gene>